<protein>
    <submittedName>
        <fullName evidence="2">Nuclear transport factor 2 family protein</fullName>
    </submittedName>
</protein>
<keyword evidence="3" id="KW-1185">Reference proteome</keyword>
<evidence type="ECO:0000313" key="3">
    <source>
        <dbReference type="Proteomes" id="UP001589798"/>
    </source>
</evidence>
<accession>A0ABV6CUE7</accession>
<reference evidence="2 3" key="1">
    <citation type="submission" date="2024-09" db="EMBL/GenBank/DDBJ databases">
        <authorList>
            <person name="Sun Q."/>
            <person name="Mori K."/>
        </authorList>
    </citation>
    <scope>NUCLEOTIDE SEQUENCE [LARGE SCALE GENOMIC DNA]</scope>
    <source>
        <strain evidence="2 3">CCM 7706</strain>
    </source>
</reference>
<dbReference type="Gene3D" id="3.10.450.50">
    <property type="match status" value="1"/>
</dbReference>
<evidence type="ECO:0000259" key="1">
    <source>
        <dbReference type="Pfam" id="PF13577"/>
    </source>
</evidence>
<name>A0ABV6CUE7_9SPHN</name>
<dbReference type="InterPro" id="IPR037401">
    <property type="entry name" value="SnoaL-like"/>
</dbReference>
<dbReference type="Pfam" id="PF13577">
    <property type="entry name" value="SnoaL_4"/>
    <property type="match status" value="1"/>
</dbReference>
<organism evidence="2 3">
    <name type="scientific">Novosphingobium soli</name>
    <dbReference type="NCBI Taxonomy" id="574956"/>
    <lineage>
        <taxon>Bacteria</taxon>
        <taxon>Pseudomonadati</taxon>
        <taxon>Pseudomonadota</taxon>
        <taxon>Alphaproteobacteria</taxon>
        <taxon>Sphingomonadales</taxon>
        <taxon>Sphingomonadaceae</taxon>
        <taxon>Novosphingobium</taxon>
    </lineage>
</organism>
<dbReference type="InterPro" id="IPR032710">
    <property type="entry name" value="NTF2-like_dom_sf"/>
</dbReference>
<feature type="domain" description="SnoaL-like" evidence="1">
    <location>
        <begin position="8"/>
        <end position="136"/>
    </location>
</feature>
<proteinExistence type="predicted"/>
<dbReference type="Proteomes" id="UP001589798">
    <property type="component" value="Unassembled WGS sequence"/>
</dbReference>
<dbReference type="RefSeq" id="WP_379487081.1">
    <property type="nucleotide sequence ID" value="NZ_JBHLWK010000010.1"/>
</dbReference>
<dbReference type="SUPFAM" id="SSF54427">
    <property type="entry name" value="NTF2-like"/>
    <property type="match status" value="1"/>
</dbReference>
<gene>
    <name evidence="2" type="ORF">ACFFJC_08595</name>
</gene>
<dbReference type="EMBL" id="JBHLWK010000010">
    <property type="protein sequence ID" value="MFC0204329.1"/>
    <property type="molecule type" value="Genomic_DNA"/>
</dbReference>
<sequence>MTIAFPDWLAICETKARYCRLMDTKDWQGWADCFVEDLVLDTSPAGGLRVEGRDAAVAYVRGAIEQARTAHQVHNPEIALEPDGASARVVWAMNDRVEMAQDRQAAVGEVGHTGYGHYHERYVRCPDGAWRIAETRLSYLQYDSRPLPSPG</sequence>
<comment type="caution">
    <text evidence="2">The sequence shown here is derived from an EMBL/GenBank/DDBJ whole genome shotgun (WGS) entry which is preliminary data.</text>
</comment>
<evidence type="ECO:0000313" key="2">
    <source>
        <dbReference type="EMBL" id="MFC0204329.1"/>
    </source>
</evidence>